<gene>
    <name evidence="2" type="ORF">BCR38DRAFT_418423</name>
</gene>
<dbReference type="EMBL" id="MCFJ01000001">
    <property type="protein sequence ID" value="ORY71923.1"/>
    <property type="molecule type" value="Genomic_DNA"/>
</dbReference>
<comment type="caution">
    <text evidence="2">The sequence shown here is derived from an EMBL/GenBank/DDBJ whole genome shotgun (WGS) entry which is preliminary data.</text>
</comment>
<evidence type="ECO:0000256" key="1">
    <source>
        <dbReference type="ARBA" id="ARBA00023002"/>
    </source>
</evidence>
<sequence>MATAYKIKITPENTGLWHFGQDESAAEKATELLQKDMNQHHVFFNDGGFHNHISHHILALYGTGASAEDLVKGYIENEGYQRPSVKAHGNLVEDLKDWEKAKKHLGKAKYYTDWLHFYQHEIERLGWQKALAEYMFKGDERCEDMMVRMFSGFLHPLIQLMYGVEWDQPAIVAMALAQACVHEDELRKLLITAEEKAKSAPTPMPTIVSLLNTLAKDDKLRNSPRLDDSNKIRDGVLARAWEEAIKYCGQVKVLPEELDQRTAEMFNAAIYEASCAAVYPGKDPKYEFFLIHHVNVSPIFIVLNKQDWISTENKVRILEWKIRMDLLQYAARGCPKILVDKIALYVPKDKNPGPTIELLPRMHNLVEDGHAIKLFRAIGVGQHVSKPYEDEQGMFIKGDLWNKVGHLVADSVEAPGPTWVRNAGFDEAWKDVADRPSEGGKVSL</sequence>
<dbReference type="GO" id="GO:0016491">
    <property type="term" value="F:oxidoreductase activity"/>
    <property type="evidence" value="ECO:0007669"/>
    <property type="project" value="UniProtKB-KW"/>
</dbReference>
<dbReference type="PANTHER" id="PTHR35870:SF1">
    <property type="entry name" value="PROTEIN, PUTATIVE (AFU_ORTHOLOGUE AFUA_5G03330)-RELATED"/>
    <property type="match status" value="1"/>
</dbReference>
<accession>A0A1Y2EK38</accession>
<keyword evidence="3" id="KW-1185">Reference proteome</keyword>
<dbReference type="InterPro" id="IPR025337">
    <property type="entry name" value="Questin_oxidase-like"/>
</dbReference>
<dbReference type="Proteomes" id="UP000193689">
    <property type="component" value="Unassembled WGS sequence"/>
</dbReference>
<evidence type="ECO:0000313" key="3">
    <source>
        <dbReference type="Proteomes" id="UP000193689"/>
    </source>
</evidence>
<keyword evidence="1" id="KW-0560">Oxidoreductase</keyword>
<name>A0A1Y2EK38_9PEZI</name>
<dbReference type="OrthoDB" id="10004862at2759"/>
<dbReference type="AlphaFoldDB" id="A0A1Y2EK38"/>
<dbReference type="STRING" id="1141098.A0A1Y2EK38"/>
<reference evidence="2 3" key="1">
    <citation type="submission" date="2016-07" db="EMBL/GenBank/DDBJ databases">
        <title>Pervasive Adenine N6-methylation of Active Genes in Fungi.</title>
        <authorList>
            <consortium name="DOE Joint Genome Institute"/>
            <person name="Mondo S.J."/>
            <person name="Dannebaum R.O."/>
            <person name="Kuo R.C."/>
            <person name="Labutti K."/>
            <person name="Haridas S."/>
            <person name="Kuo A."/>
            <person name="Salamov A."/>
            <person name="Ahrendt S.R."/>
            <person name="Lipzen A."/>
            <person name="Sullivan W."/>
            <person name="Andreopoulos W.B."/>
            <person name="Clum A."/>
            <person name="Lindquist E."/>
            <person name="Daum C."/>
            <person name="Ramamoorthy G.K."/>
            <person name="Gryganskyi A."/>
            <person name="Culley D."/>
            <person name="Magnuson J.K."/>
            <person name="James T.Y."/>
            <person name="O'Malley M.A."/>
            <person name="Stajich J.E."/>
            <person name="Spatafora J.W."/>
            <person name="Visel A."/>
            <person name="Grigoriev I.V."/>
        </authorList>
    </citation>
    <scope>NUCLEOTIDE SEQUENCE [LARGE SCALE GENOMIC DNA]</scope>
    <source>
        <strain evidence="2 3">CBS 129021</strain>
    </source>
</reference>
<dbReference type="RefSeq" id="XP_040721515.1">
    <property type="nucleotide sequence ID" value="XM_040859222.1"/>
</dbReference>
<organism evidence="2 3">
    <name type="scientific">Pseudomassariella vexata</name>
    <dbReference type="NCBI Taxonomy" id="1141098"/>
    <lineage>
        <taxon>Eukaryota</taxon>
        <taxon>Fungi</taxon>
        <taxon>Dikarya</taxon>
        <taxon>Ascomycota</taxon>
        <taxon>Pezizomycotina</taxon>
        <taxon>Sordariomycetes</taxon>
        <taxon>Xylariomycetidae</taxon>
        <taxon>Amphisphaeriales</taxon>
        <taxon>Pseudomassariaceae</taxon>
        <taxon>Pseudomassariella</taxon>
    </lineage>
</organism>
<evidence type="ECO:0000313" key="2">
    <source>
        <dbReference type="EMBL" id="ORY71923.1"/>
    </source>
</evidence>
<proteinExistence type="predicted"/>
<dbReference type="InParanoid" id="A0A1Y2EK38"/>
<protein>
    <submittedName>
        <fullName evidence="2">HypA protein</fullName>
    </submittedName>
</protein>
<dbReference type="Pfam" id="PF14027">
    <property type="entry name" value="Questin_oxidase"/>
    <property type="match status" value="1"/>
</dbReference>
<dbReference type="PANTHER" id="PTHR35870">
    <property type="entry name" value="PROTEIN, PUTATIVE (AFU_ORTHOLOGUE AFUA_5G03330)-RELATED"/>
    <property type="match status" value="1"/>
</dbReference>
<dbReference type="GeneID" id="63775434"/>